<evidence type="ECO:0000313" key="2">
    <source>
        <dbReference type="EMBL" id="KAJ9704820.1"/>
    </source>
</evidence>
<feature type="compositionally biased region" description="Basic and acidic residues" evidence="1">
    <location>
        <begin position="126"/>
        <end position="142"/>
    </location>
</feature>
<dbReference type="EMBL" id="JARBHA010000003">
    <property type="protein sequence ID" value="KAJ9704820.1"/>
    <property type="molecule type" value="Genomic_DNA"/>
</dbReference>
<dbReference type="Pfam" id="PF10950">
    <property type="entry name" value="Organ_specific"/>
    <property type="match status" value="1"/>
</dbReference>
<feature type="region of interest" description="Disordered" evidence="1">
    <location>
        <begin position="126"/>
        <end position="151"/>
    </location>
</feature>
<dbReference type="PANTHER" id="PTHR33731:SF2">
    <property type="entry name" value="ORGAN-SPECIFIC PROTEIN S2-LIKE"/>
    <property type="match status" value="1"/>
</dbReference>
<dbReference type="InterPro" id="IPR024489">
    <property type="entry name" value="Organ_specific_prot"/>
</dbReference>
<evidence type="ECO:0008006" key="4">
    <source>
        <dbReference type="Google" id="ProtNLM"/>
    </source>
</evidence>
<organism evidence="2 3">
    <name type="scientific">Vitis rotundifolia</name>
    <name type="common">Muscadine grape</name>
    <dbReference type="NCBI Taxonomy" id="103349"/>
    <lineage>
        <taxon>Eukaryota</taxon>
        <taxon>Viridiplantae</taxon>
        <taxon>Streptophyta</taxon>
        <taxon>Embryophyta</taxon>
        <taxon>Tracheophyta</taxon>
        <taxon>Spermatophyta</taxon>
        <taxon>Magnoliopsida</taxon>
        <taxon>eudicotyledons</taxon>
        <taxon>Gunneridae</taxon>
        <taxon>Pentapetalae</taxon>
        <taxon>rosids</taxon>
        <taxon>Vitales</taxon>
        <taxon>Vitaceae</taxon>
        <taxon>Viteae</taxon>
        <taxon>Vitis</taxon>
    </lineage>
</organism>
<dbReference type="AlphaFoldDB" id="A0AA39ABZ4"/>
<keyword evidence="3" id="KW-1185">Reference proteome</keyword>
<evidence type="ECO:0000256" key="1">
    <source>
        <dbReference type="SAM" id="MobiDB-lite"/>
    </source>
</evidence>
<name>A0AA39ABZ4_VITRO</name>
<proteinExistence type="predicted"/>
<reference evidence="2 3" key="1">
    <citation type="journal article" date="2023" name="BMC Biotechnol.">
        <title>Vitis rotundifolia cv Carlos genome sequencing.</title>
        <authorList>
            <person name="Huff M."/>
            <person name="Hulse-Kemp A."/>
            <person name="Scheffler B."/>
            <person name="Youngblood R."/>
            <person name="Simpson S."/>
            <person name="Babiker E."/>
            <person name="Staton M."/>
        </authorList>
    </citation>
    <scope>NUCLEOTIDE SEQUENCE [LARGE SCALE GENOMIC DNA]</scope>
    <source>
        <tissue evidence="2">Leaf</tissue>
    </source>
</reference>
<gene>
    <name evidence="2" type="ORF">PVL29_003052</name>
</gene>
<comment type="caution">
    <text evidence="2">The sequence shown here is derived from an EMBL/GenBank/DDBJ whole genome shotgun (WGS) entry which is preliminary data.</text>
</comment>
<sequence>MKMIGFIKDMAYSLAFFTIFSLLLVGNAIGGRKEPGEYWRDVMKDEPMPKAIQGLLPEDQSSSLSSKKPNCQTTTEARNGGDVVKGFEPKKEKVFWVYDDEDAKLTEEKSFVKDLEPRINISAYHDKGATKEEKPFVDDFEPRPNISAYNE</sequence>
<accession>A0AA39ABZ4</accession>
<feature type="region of interest" description="Disordered" evidence="1">
    <location>
        <begin position="57"/>
        <end position="83"/>
    </location>
</feature>
<evidence type="ECO:0000313" key="3">
    <source>
        <dbReference type="Proteomes" id="UP001168098"/>
    </source>
</evidence>
<dbReference type="PANTHER" id="PTHR33731">
    <property type="entry name" value="PROTEIN, PUTATIVE-RELATED"/>
    <property type="match status" value="1"/>
</dbReference>
<feature type="compositionally biased region" description="Polar residues" evidence="1">
    <location>
        <begin position="59"/>
        <end position="77"/>
    </location>
</feature>
<protein>
    <recommendedName>
        <fullName evidence="4">Organ-specific protein S2</fullName>
    </recommendedName>
</protein>
<dbReference type="Proteomes" id="UP001168098">
    <property type="component" value="Unassembled WGS sequence"/>
</dbReference>